<evidence type="ECO:0000256" key="1">
    <source>
        <dbReference type="SAM" id="MobiDB-lite"/>
    </source>
</evidence>
<dbReference type="HOGENOM" id="CLU_3094852_0_0_11"/>
<evidence type="ECO:0000313" key="3">
    <source>
        <dbReference type="Proteomes" id="UP000062973"/>
    </source>
</evidence>
<accession>A0A076MUV3</accession>
<sequence length="51" mass="5672">MARRRPDRRAHRRAGRAGDARPGQPIGIARNVSVAAAAEHFRYYAGWGTKI</sequence>
<keyword evidence="3" id="KW-1185">Reference proteome</keyword>
<feature type="region of interest" description="Disordered" evidence="1">
    <location>
        <begin position="1"/>
        <end position="26"/>
    </location>
</feature>
<name>A0A076MUV3_AMYME</name>
<organism evidence="2 3">
    <name type="scientific">Amycolatopsis methanolica 239</name>
    <dbReference type="NCBI Taxonomy" id="1068978"/>
    <lineage>
        <taxon>Bacteria</taxon>
        <taxon>Bacillati</taxon>
        <taxon>Actinomycetota</taxon>
        <taxon>Actinomycetes</taxon>
        <taxon>Pseudonocardiales</taxon>
        <taxon>Pseudonocardiaceae</taxon>
        <taxon>Amycolatopsis</taxon>
        <taxon>Amycolatopsis methanolica group</taxon>
    </lineage>
</organism>
<dbReference type="KEGG" id="amq:AMETH_2644"/>
<proteinExistence type="predicted"/>
<protein>
    <submittedName>
        <fullName evidence="2">Uncharacterized protein</fullName>
    </submittedName>
</protein>
<evidence type="ECO:0000313" key="2">
    <source>
        <dbReference type="EMBL" id="AIJ22736.1"/>
    </source>
</evidence>
<dbReference type="Proteomes" id="UP000062973">
    <property type="component" value="Chromosome"/>
</dbReference>
<gene>
    <name evidence="2" type="ORF">AMETH_2644</name>
</gene>
<dbReference type="EMBL" id="CP009110">
    <property type="protein sequence ID" value="AIJ22736.1"/>
    <property type="molecule type" value="Genomic_DNA"/>
</dbReference>
<reference evidence="2 3" key="1">
    <citation type="submission" date="2014-07" db="EMBL/GenBank/DDBJ databases">
        <title>Whole Genome Sequence of the Amycolatopsis methanolica 239.</title>
        <authorList>
            <person name="Tang B."/>
        </authorList>
    </citation>
    <scope>NUCLEOTIDE SEQUENCE [LARGE SCALE GENOMIC DNA]</scope>
    <source>
        <strain evidence="2 3">239</strain>
    </source>
</reference>
<dbReference type="PATRIC" id="fig|1068978.7.peg.2829"/>
<feature type="compositionally biased region" description="Basic residues" evidence="1">
    <location>
        <begin position="1"/>
        <end position="15"/>
    </location>
</feature>
<dbReference type="STRING" id="1068978.AMETH_2644"/>
<dbReference type="AlphaFoldDB" id="A0A076MUV3"/>